<dbReference type="Proteomes" id="UP000032544">
    <property type="component" value="Unassembled WGS sequence"/>
</dbReference>
<reference evidence="2 3" key="1">
    <citation type="submission" date="2014-09" db="EMBL/GenBank/DDBJ databases">
        <title>Draft Genome Sequence of Draconibacterium sp. JN14CK-3.</title>
        <authorList>
            <person name="Dong C."/>
            <person name="Lai Q."/>
            <person name="Shao Z."/>
        </authorList>
    </citation>
    <scope>NUCLEOTIDE SEQUENCE [LARGE SCALE GENOMIC DNA]</scope>
    <source>
        <strain evidence="2 3">JN14CK-3</strain>
    </source>
</reference>
<accession>A0A0D8J8Z0</accession>
<keyword evidence="3" id="KW-1185">Reference proteome</keyword>
<feature type="signal peptide" evidence="1">
    <location>
        <begin position="1"/>
        <end position="20"/>
    </location>
</feature>
<sequence length="291" mass="33175">MAKKKLLWVAVMALFLASCGAPKVLITPKTEATNFEATGNYSQALTAWTSYFETTEIEEVAGADFAQAAKTAFKAGNSAQAISWFDQARYKNYADVGMYQTLAAIYKQQDNLSKELSALEYITENFGSDNSEVNTRLLAIYTEIDANDKALAVWETLDGTSKNKEENLDNYFEVNKALENEAVCDSLAEVLLDKNPDHLDALEWNAKKYYWAGQKRYEREMAKYNANKTRKNYNTLLKELDLVTADFKKALPYLNKLWKLNPGKEYAGYLANIYARFGDEDKTEYYKNYMK</sequence>
<dbReference type="PROSITE" id="PS51257">
    <property type="entry name" value="PROKAR_LIPOPROTEIN"/>
    <property type="match status" value="1"/>
</dbReference>
<proteinExistence type="predicted"/>
<organism evidence="2 3">
    <name type="scientific">Draconibacterium sediminis</name>
    <dbReference type="NCBI Taxonomy" id="1544798"/>
    <lineage>
        <taxon>Bacteria</taxon>
        <taxon>Pseudomonadati</taxon>
        <taxon>Bacteroidota</taxon>
        <taxon>Bacteroidia</taxon>
        <taxon>Marinilabiliales</taxon>
        <taxon>Prolixibacteraceae</taxon>
        <taxon>Draconibacterium</taxon>
    </lineage>
</organism>
<dbReference type="InterPro" id="IPR011990">
    <property type="entry name" value="TPR-like_helical_dom_sf"/>
</dbReference>
<dbReference type="OrthoDB" id="1118823at2"/>
<dbReference type="RefSeq" id="WP_045033035.1">
    <property type="nucleotide sequence ID" value="NZ_JRHC01000006.1"/>
</dbReference>
<dbReference type="EMBL" id="JRHC01000006">
    <property type="protein sequence ID" value="KJF42243.1"/>
    <property type="molecule type" value="Genomic_DNA"/>
</dbReference>
<dbReference type="Gene3D" id="1.25.40.10">
    <property type="entry name" value="Tetratricopeptide repeat domain"/>
    <property type="match status" value="1"/>
</dbReference>
<dbReference type="AlphaFoldDB" id="A0A0D8J8Z0"/>
<evidence type="ECO:0000313" key="3">
    <source>
        <dbReference type="Proteomes" id="UP000032544"/>
    </source>
</evidence>
<evidence type="ECO:0000313" key="2">
    <source>
        <dbReference type="EMBL" id="KJF42243.1"/>
    </source>
</evidence>
<name>A0A0D8J8Z0_9BACT</name>
<evidence type="ECO:0000256" key="1">
    <source>
        <dbReference type="SAM" id="SignalP"/>
    </source>
</evidence>
<gene>
    <name evidence="2" type="ORF">LH29_20835</name>
</gene>
<keyword evidence="1" id="KW-0732">Signal</keyword>
<comment type="caution">
    <text evidence="2">The sequence shown here is derived from an EMBL/GenBank/DDBJ whole genome shotgun (WGS) entry which is preliminary data.</text>
</comment>
<protein>
    <recommendedName>
        <fullName evidence="4">Tetratricopeptide repeat protein</fullName>
    </recommendedName>
</protein>
<dbReference type="SUPFAM" id="SSF48452">
    <property type="entry name" value="TPR-like"/>
    <property type="match status" value="1"/>
</dbReference>
<evidence type="ECO:0008006" key="4">
    <source>
        <dbReference type="Google" id="ProtNLM"/>
    </source>
</evidence>
<feature type="chain" id="PRO_5002331028" description="Tetratricopeptide repeat protein" evidence="1">
    <location>
        <begin position="21"/>
        <end position="291"/>
    </location>
</feature>